<reference evidence="3" key="1">
    <citation type="journal article" date="2020" name="Stud. Mycol.">
        <title>101 Dothideomycetes genomes: a test case for predicting lifestyles and emergence of pathogens.</title>
        <authorList>
            <person name="Haridas S."/>
            <person name="Albert R."/>
            <person name="Binder M."/>
            <person name="Bloem J."/>
            <person name="Labutti K."/>
            <person name="Salamov A."/>
            <person name="Andreopoulos B."/>
            <person name="Baker S."/>
            <person name="Barry K."/>
            <person name="Bills G."/>
            <person name="Bluhm B."/>
            <person name="Cannon C."/>
            <person name="Castanera R."/>
            <person name="Culley D."/>
            <person name="Daum C."/>
            <person name="Ezra D."/>
            <person name="Gonzalez J."/>
            <person name="Henrissat B."/>
            <person name="Kuo A."/>
            <person name="Liang C."/>
            <person name="Lipzen A."/>
            <person name="Lutzoni F."/>
            <person name="Magnuson J."/>
            <person name="Mondo S."/>
            <person name="Nolan M."/>
            <person name="Ohm R."/>
            <person name="Pangilinan J."/>
            <person name="Park H.-J."/>
            <person name="Ramirez L."/>
            <person name="Alfaro M."/>
            <person name="Sun H."/>
            <person name="Tritt A."/>
            <person name="Yoshinaga Y."/>
            <person name="Zwiers L.-H."/>
            <person name="Turgeon B."/>
            <person name="Goodwin S."/>
            <person name="Spatafora J."/>
            <person name="Crous P."/>
            <person name="Grigoriev I."/>
        </authorList>
    </citation>
    <scope>NUCLEOTIDE SEQUENCE</scope>
    <source>
        <strain evidence="3">CBS 121167</strain>
    </source>
</reference>
<feature type="compositionally biased region" description="Low complexity" evidence="1">
    <location>
        <begin position="247"/>
        <end position="263"/>
    </location>
</feature>
<protein>
    <recommendedName>
        <fullName evidence="2">CRIB domain-containing protein</fullName>
    </recommendedName>
</protein>
<dbReference type="EMBL" id="ML995483">
    <property type="protein sequence ID" value="KAF2142826.1"/>
    <property type="molecule type" value="Genomic_DNA"/>
</dbReference>
<feature type="region of interest" description="Disordered" evidence="1">
    <location>
        <begin position="361"/>
        <end position="438"/>
    </location>
</feature>
<dbReference type="GeneID" id="54301592"/>
<feature type="compositionally biased region" description="Acidic residues" evidence="1">
    <location>
        <begin position="757"/>
        <end position="767"/>
    </location>
</feature>
<feature type="compositionally biased region" description="Low complexity" evidence="1">
    <location>
        <begin position="27"/>
        <end position="36"/>
    </location>
</feature>
<feature type="compositionally biased region" description="Polar residues" evidence="1">
    <location>
        <begin position="373"/>
        <end position="396"/>
    </location>
</feature>
<dbReference type="RefSeq" id="XP_033398538.1">
    <property type="nucleotide sequence ID" value="XM_033544096.1"/>
</dbReference>
<feature type="compositionally biased region" description="Polar residues" evidence="1">
    <location>
        <begin position="235"/>
        <end position="244"/>
    </location>
</feature>
<feature type="region of interest" description="Disordered" evidence="1">
    <location>
        <begin position="757"/>
        <end position="839"/>
    </location>
</feature>
<evidence type="ECO:0000256" key="1">
    <source>
        <dbReference type="SAM" id="MobiDB-lite"/>
    </source>
</evidence>
<dbReference type="OrthoDB" id="24581at2759"/>
<dbReference type="Proteomes" id="UP000799438">
    <property type="component" value="Unassembled WGS sequence"/>
</dbReference>
<accession>A0A6A6BFI7</accession>
<feature type="region of interest" description="Disordered" evidence="1">
    <location>
        <begin position="530"/>
        <end position="579"/>
    </location>
</feature>
<feature type="compositionally biased region" description="Polar residues" evidence="1">
    <location>
        <begin position="88"/>
        <end position="100"/>
    </location>
</feature>
<feature type="compositionally biased region" description="Basic and acidic residues" evidence="1">
    <location>
        <begin position="204"/>
        <end position="223"/>
    </location>
</feature>
<feature type="compositionally biased region" description="Polar residues" evidence="1">
    <location>
        <begin position="560"/>
        <end position="573"/>
    </location>
</feature>
<organism evidence="3 4">
    <name type="scientific">Aplosporella prunicola CBS 121167</name>
    <dbReference type="NCBI Taxonomy" id="1176127"/>
    <lineage>
        <taxon>Eukaryota</taxon>
        <taxon>Fungi</taxon>
        <taxon>Dikarya</taxon>
        <taxon>Ascomycota</taxon>
        <taxon>Pezizomycotina</taxon>
        <taxon>Dothideomycetes</taxon>
        <taxon>Dothideomycetes incertae sedis</taxon>
        <taxon>Botryosphaeriales</taxon>
        <taxon>Aplosporellaceae</taxon>
        <taxon>Aplosporella</taxon>
    </lineage>
</organism>
<feature type="compositionally biased region" description="Polar residues" evidence="1">
    <location>
        <begin position="403"/>
        <end position="419"/>
    </location>
</feature>
<name>A0A6A6BFI7_9PEZI</name>
<dbReference type="InterPro" id="IPR000095">
    <property type="entry name" value="CRIB_dom"/>
</dbReference>
<evidence type="ECO:0000313" key="4">
    <source>
        <dbReference type="Proteomes" id="UP000799438"/>
    </source>
</evidence>
<evidence type="ECO:0000259" key="2">
    <source>
        <dbReference type="PROSITE" id="PS50108"/>
    </source>
</evidence>
<dbReference type="AlphaFoldDB" id="A0A6A6BFI7"/>
<feature type="region of interest" description="Disordered" evidence="1">
    <location>
        <begin position="204"/>
        <end position="293"/>
    </location>
</feature>
<proteinExistence type="predicted"/>
<sequence>MQLFNKNNPPPRPRQTSIDAQLEDSSLDLSLSNQDLPSPPERLAKDLNVRRNSLFTLRSRSNTGGSGSSTKMSSNDETSQFARRGSKDISSAQSESLTSKQKALFQRSKILRRQSSKLTATAGIEEIDEANSGRRGSIFSRERKKSNFETPEQFALRRRHISGPFDFQHLTHTAPQQLPTDDHISHNELVAEFWAHRASQVPNRELRGIKAEDLNSSEPKAESESPASTPPVAGPQSSTDSIPESPSPKSSARPARPIGSFSQPIPPSSPRSQNTNTVPPRMSSRLAMSRGEDTPIAQAYAAAGRRGSGLWGLDAQQGYTRATESSEDVAQIHAVTTPDETAIPAVSPAWAGTDLEHIAEEEEGYFGRRSYDRNVNNYSPSSDMSPTQKPAQTNESLPMRSLDPSSVHEQLKSFANSRSNKPRPLSQMSETLGAPFEPNKVVPTPLESATLGPSVGGASAARSLSRTQAVRRRSTFFKSFDTNSWEDDIDYCYEMAAEADCDFDWDRKSAEGTVERRSPMVANFPTVMEEQEEDLFSPTERGLEVEETRKLKKPSFPPGSFQSSLMAPSTTSVPDLDYRSGVSTSTNSLNTPIDNYSAIPNKKLTSGYTPSAEPEGFVYTPSLLVPQDFKEQVSKETMYDDLLNDYGETDRHYPLLHSRSENTLSIAESTFSGPSRNSMGSSYNSSLRSASISLTSPNRQSLRCSTGSVPELVHSRKARRTMDMMVDQLSHQVAEISHLGDEQDDANPTTEQQTFFADEETDAEDEPCPPPTVSQRKSAKPPASPQHERASSDGAHKMLNSAQAMAKAQHQRTSSMVPGTGRRPSKPYTLSLFPTPPKV</sequence>
<feature type="compositionally biased region" description="Low complexity" evidence="1">
    <location>
        <begin position="58"/>
        <end position="75"/>
    </location>
</feature>
<gene>
    <name evidence="3" type="ORF">K452DRAFT_317736</name>
</gene>
<feature type="domain" description="CRIB" evidence="2">
    <location>
        <begin position="161"/>
        <end position="174"/>
    </location>
</feature>
<dbReference type="PROSITE" id="PS50108">
    <property type="entry name" value="CRIB"/>
    <property type="match status" value="1"/>
</dbReference>
<feature type="region of interest" description="Disordered" evidence="1">
    <location>
        <begin position="1"/>
        <end position="100"/>
    </location>
</feature>
<evidence type="ECO:0000313" key="3">
    <source>
        <dbReference type="EMBL" id="KAF2142826.1"/>
    </source>
</evidence>
<feature type="compositionally biased region" description="Basic and acidic residues" evidence="1">
    <location>
        <begin position="786"/>
        <end position="796"/>
    </location>
</feature>
<keyword evidence="4" id="KW-1185">Reference proteome</keyword>